<evidence type="ECO:0000256" key="3">
    <source>
        <dbReference type="ARBA" id="ARBA00022714"/>
    </source>
</evidence>
<dbReference type="InterPro" id="IPR001433">
    <property type="entry name" value="OxRdtase_FAD/NAD-bd"/>
</dbReference>
<dbReference type="PRINTS" id="PR00371">
    <property type="entry name" value="FPNCR"/>
</dbReference>
<keyword evidence="3" id="KW-0001">2Fe-2S</keyword>
<evidence type="ECO:0000256" key="8">
    <source>
        <dbReference type="ARBA" id="ARBA00023014"/>
    </source>
</evidence>
<dbReference type="GO" id="GO:0051537">
    <property type="term" value="F:2 iron, 2 sulfur cluster binding"/>
    <property type="evidence" value="ECO:0007669"/>
    <property type="project" value="UniProtKB-KW"/>
</dbReference>
<reference evidence="10" key="1">
    <citation type="journal article" date="2015" name="Nature">
        <title>Complex archaea that bridge the gap between prokaryotes and eukaryotes.</title>
        <authorList>
            <person name="Spang A."/>
            <person name="Saw J.H."/>
            <person name="Jorgensen S.L."/>
            <person name="Zaremba-Niedzwiedzka K."/>
            <person name="Martijn J."/>
            <person name="Lind A.E."/>
            <person name="van Eijk R."/>
            <person name="Schleper C."/>
            <person name="Guy L."/>
            <person name="Ettema T.J."/>
        </authorList>
    </citation>
    <scope>NUCLEOTIDE SEQUENCE</scope>
</reference>
<feature type="non-terminal residue" evidence="10">
    <location>
        <position position="1"/>
    </location>
</feature>
<keyword evidence="2" id="KW-0285">Flavoprotein</keyword>
<dbReference type="InterPro" id="IPR050415">
    <property type="entry name" value="MRET"/>
</dbReference>
<keyword evidence="6" id="KW-0560">Oxidoreductase</keyword>
<comment type="cofactor">
    <cofactor evidence="1">
        <name>FAD</name>
        <dbReference type="ChEBI" id="CHEBI:57692"/>
    </cofactor>
</comment>
<evidence type="ECO:0000256" key="7">
    <source>
        <dbReference type="ARBA" id="ARBA00023004"/>
    </source>
</evidence>
<dbReference type="EMBL" id="LAZR01035340">
    <property type="protein sequence ID" value="KKL27776.1"/>
    <property type="molecule type" value="Genomic_DNA"/>
</dbReference>
<dbReference type="InterPro" id="IPR001709">
    <property type="entry name" value="Flavoprot_Pyr_Nucl_cyt_Rdtase"/>
</dbReference>
<dbReference type="AlphaFoldDB" id="A0A0F9ED63"/>
<protein>
    <recommendedName>
        <fullName evidence="9">Oxidoreductase FAD/NAD(P)-binding domain-containing protein</fullName>
    </recommendedName>
</protein>
<sequence>TNSAFSQLLDRLKGGEWAEIKGPRGRFVLEDIKKTCFLSGGIGITPIHSICQYCTDLKLDTDIVLLYGNEEERDIVFRYDFERMVENNPNIKVVHILNNLPVNWKGHSGYITTDIIKKEVSDFQERMFYTCGPPKMVDAMLELLQELDVKKIKIEKFPGY</sequence>
<dbReference type="PANTHER" id="PTHR47354">
    <property type="entry name" value="NADH OXIDOREDUCTASE HCR"/>
    <property type="match status" value="1"/>
</dbReference>
<keyword evidence="8" id="KW-0411">Iron-sulfur</keyword>
<gene>
    <name evidence="10" type="ORF">LCGC14_2381750</name>
</gene>
<evidence type="ECO:0000256" key="1">
    <source>
        <dbReference type="ARBA" id="ARBA00001974"/>
    </source>
</evidence>
<evidence type="ECO:0000313" key="10">
    <source>
        <dbReference type="EMBL" id="KKL27776.1"/>
    </source>
</evidence>
<evidence type="ECO:0000256" key="6">
    <source>
        <dbReference type="ARBA" id="ARBA00023002"/>
    </source>
</evidence>
<name>A0A0F9ED63_9ZZZZ</name>
<evidence type="ECO:0000256" key="5">
    <source>
        <dbReference type="ARBA" id="ARBA00022827"/>
    </source>
</evidence>
<dbReference type="SUPFAM" id="SSF52343">
    <property type="entry name" value="Ferredoxin reductase-like, C-terminal NADP-linked domain"/>
    <property type="match status" value="1"/>
</dbReference>
<dbReference type="GO" id="GO:0016491">
    <property type="term" value="F:oxidoreductase activity"/>
    <property type="evidence" value="ECO:0007669"/>
    <property type="project" value="UniProtKB-KW"/>
</dbReference>
<keyword evidence="5" id="KW-0274">FAD</keyword>
<keyword evidence="7" id="KW-0408">Iron</keyword>
<dbReference type="GO" id="GO:0046872">
    <property type="term" value="F:metal ion binding"/>
    <property type="evidence" value="ECO:0007669"/>
    <property type="project" value="UniProtKB-KW"/>
</dbReference>
<dbReference type="PANTHER" id="PTHR47354:SF6">
    <property type="entry name" value="NADH OXIDOREDUCTASE HCR"/>
    <property type="match status" value="1"/>
</dbReference>
<accession>A0A0F9ED63</accession>
<organism evidence="10">
    <name type="scientific">marine sediment metagenome</name>
    <dbReference type="NCBI Taxonomy" id="412755"/>
    <lineage>
        <taxon>unclassified sequences</taxon>
        <taxon>metagenomes</taxon>
        <taxon>ecological metagenomes</taxon>
    </lineage>
</organism>
<dbReference type="Pfam" id="PF00175">
    <property type="entry name" value="NAD_binding_1"/>
    <property type="match status" value="1"/>
</dbReference>
<keyword evidence="4" id="KW-0479">Metal-binding</keyword>
<evidence type="ECO:0000256" key="2">
    <source>
        <dbReference type="ARBA" id="ARBA00022630"/>
    </source>
</evidence>
<proteinExistence type="predicted"/>
<comment type="caution">
    <text evidence="10">The sequence shown here is derived from an EMBL/GenBank/DDBJ whole genome shotgun (WGS) entry which is preliminary data.</text>
</comment>
<dbReference type="Gene3D" id="3.40.50.80">
    <property type="entry name" value="Nucleotide-binding domain of ferredoxin-NADP reductase (FNR) module"/>
    <property type="match status" value="1"/>
</dbReference>
<evidence type="ECO:0000256" key="4">
    <source>
        <dbReference type="ARBA" id="ARBA00022723"/>
    </source>
</evidence>
<dbReference type="InterPro" id="IPR039261">
    <property type="entry name" value="FNR_nucleotide-bd"/>
</dbReference>
<evidence type="ECO:0000259" key="9">
    <source>
        <dbReference type="Pfam" id="PF00175"/>
    </source>
</evidence>
<feature type="domain" description="Oxidoreductase FAD/NAD(P)-binding" evidence="9">
    <location>
        <begin position="37"/>
        <end position="140"/>
    </location>
</feature>